<keyword evidence="2" id="KW-0143">Chaperone</keyword>
<dbReference type="InterPro" id="IPR016379">
    <property type="entry name" value="T3SS_Ca_resp_chp_LcrH/SycD_sub"/>
</dbReference>
<dbReference type="InterPro" id="IPR011716">
    <property type="entry name" value="TPR-3"/>
</dbReference>
<dbReference type="Proteomes" id="UP000029481">
    <property type="component" value="Chromosome"/>
</dbReference>
<protein>
    <submittedName>
        <fullName evidence="3">Chaperone protein SicA</fullName>
    </submittedName>
</protein>
<proteinExistence type="inferred from homology"/>
<organism evidence="3 4">
    <name type="scientific">Cedecea neteri</name>
    <dbReference type="NCBI Taxonomy" id="158822"/>
    <lineage>
        <taxon>Bacteria</taxon>
        <taxon>Pseudomonadati</taxon>
        <taxon>Pseudomonadota</taxon>
        <taxon>Gammaproteobacteria</taxon>
        <taxon>Enterobacterales</taxon>
        <taxon>Enterobacteriaceae</taxon>
        <taxon>Cedecea</taxon>
    </lineage>
</organism>
<dbReference type="SUPFAM" id="SSF48452">
    <property type="entry name" value="TPR-like"/>
    <property type="match status" value="1"/>
</dbReference>
<comment type="similarity">
    <text evidence="1">Belongs to the LcrH/SycD chaperone family.</text>
</comment>
<dbReference type="RefSeq" id="WP_038482340.1">
    <property type="nucleotide sequence ID" value="NZ_CP009451.1"/>
</dbReference>
<dbReference type="PRINTS" id="PR01595">
    <property type="entry name" value="SYCDCHAPRONE"/>
</dbReference>
<dbReference type="KEGG" id="cnt:JT31_22615"/>
<keyword evidence="4" id="KW-1185">Reference proteome</keyword>
<reference evidence="3 4" key="1">
    <citation type="submission" date="2014-09" db="EMBL/GenBank/DDBJ databases">
        <title>Cedecea neteri SSMD04 Genome Sequencing.</title>
        <authorList>
            <person name="Tan J.-Y."/>
        </authorList>
    </citation>
    <scope>NUCLEOTIDE SEQUENCE [LARGE SCALE GENOMIC DNA]</scope>
    <source>
        <strain evidence="3 4">SSMD04</strain>
    </source>
</reference>
<evidence type="ECO:0000313" key="3">
    <source>
        <dbReference type="EMBL" id="AIR07305.1"/>
    </source>
</evidence>
<accession>A0A089RLK1</accession>
<dbReference type="EMBL" id="CP009451">
    <property type="protein sequence ID" value="AIR07305.1"/>
    <property type="molecule type" value="Genomic_DNA"/>
</dbReference>
<dbReference type="InterPro" id="IPR011990">
    <property type="entry name" value="TPR-like_helical_dom_sf"/>
</dbReference>
<dbReference type="AlphaFoldDB" id="A0A089RLK1"/>
<dbReference type="OrthoDB" id="8591320at2"/>
<evidence type="ECO:0000313" key="4">
    <source>
        <dbReference type="Proteomes" id="UP000029481"/>
    </source>
</evidence>
<dbReference type="Pfam" id="PF07720">
    <property type="entry name" value="TPR_3"/>
    <property type="match status" value="2"/>
</dbReference>
<name>A0A089RLK1_9ENTR</name>
<dbReference type="Gene3D" id="1.25.40.10">
    <property type="entry name" value="Tetratricopeptide repeat domain"/>
    <property type="match status" value="1"/>
</dbReference>
<gene>
    <name evidence="3" type="ORF">JT31_22615</name>
</gene>
<evidence type="ECO:0000256" key="2">
    <source>
        <dbReference type="ARBA" id="ARBA00023186"/>
    </source>
</evidence>
<evidence type="ECO:0000256" key="1">
    <source>
        <dbReference type="ARBA" id="ARBA00010244"/>
    </source>
</evidence>
<dbReference type="PIRSF" id="PIRSF003165">
    <property type="entry name" value="Chaperone_SicA"/>
    <property type="match status" value="1"/>
</dbReference>
<dbReference type="InterPro" id="IPR005415">
    <property type="entry name" value="T3SS_Ca_resp_chp_LcrH/SycD"/>
</dbReference>
<dbReference type="NCBIfam" id="TIGR02552">
    <property type="entry name" value="LcrH_SycD"/>
    <property type="match status" value="1"/>
</dbReference>
<sequence length="183" mass="21126">MANKNMLDLLSDEEEFKSDEQLDAYAESLLDAIQNGATLKDVYAVPNDTMQDVYKLAYDFYHHGKLDDAESLFRFLCIYDFYNPEYAMGLAAVYQLKKNYAKAIEFYALAYSLSKEDFRPMFYAGQCNLMLRQSVQARKCFDIVISRCKDALLSEKAKAYISALNKINNDKTDTPEEEKLNEE</sequence>
<dbReference type="NCBIfam" id="NF011859">
    <property type="entry name" value="PRK15331.1"/>
    <property type="match status" value="1"/>
</dbReference>